<dbReference type="CDD" id="cd18796">
    <property type="entry name" value="SF2_C_LHR"/>
    <property type="match status" value="1"/>
</dbReference>
<keyword evidence="6" id="KW-1185">Reference proteome</keyword>
<dbReference type="SMART" id="SM00487">
    <property type="entry name" value="DEXDc"/>
    <property type="match status" value="1"/>
</dbReference>
<feature type="domain" description="Helicase C-terminal" evidence="4">
    <location>
        <begin position="253"/>
        <end position="407"/>
    </location>
</feature>
<dbReference type="EMBL" id="JAINZW010000002">
    <property type="protein sequence ID" value="MBZ4039030.1"/>
    <property type="molecule type" value="Genomic_DNA"/>
</dbReference>
<dbReference type="Gene3D" id="3.40.50.300">
    <property type="entry name" value="P-loop containing nucleotide triphosphate hydrolases"/>
    <property type="match status" value="2"/>
</dbReference>
<dbReference type="InterPro" id="IPR001650">
    <property type="entry name" value="Helicase_C-like"/>
</dbReference>
<evidence type="ECO:0000259" key="4">
    <source>
        <dbReference type="PROSITE" id="PS51194"/>
    </source>
</evidence>
<dbReference type="PROSITE" id="PS51192">
    <property type="entry name" value="HELICASE_ATP_BIND_1"/>
    <property type="match status" value="1"/>
</dbReference>
<keyword evidence="5" id="KW-0347">Helicase</keyword>
<dbReference type="Proteomes" id="UP001430954">
    <property type="component" value="Unassembled WGS sequence"/>
</dbReference>
<dbReference type="Pfam" id="PF00271">
    <property type="entry name" value="Helicase_C"/>
    <property type="match status" value="1"/>
</dbReference>
<reference evidence="5 6" key="1">
    <citation type="submission" date="2021-09" db="EMBL/GenBank/DDBJ databases">
        <title>Lysobacter sp. 13A isolated from the river sediment.</title>
        <authorList>
            <person name="Liu H."/>
            <person name="Li S."/>
            <person name="Mao S."/>
        </authorList>
    </citation>
    <scope>NUCLEOTIDE SEQUENCE [LARGE SCALE GENOMIC DNA]</scope>
    <source>
        <strain evidence="5 6">13A</strain>
    </source>
</reference>
<dbReference type="GO" id="GO:0004386">
    <property type="term" value="F:helicase activity"/>
    <property type="evidence" value="ECO:0007669"/>
    <property type="project" value="UniProtKB-KW"/>
</dbReference>
<dbReference type="InterPro" id="IPR052511">
    <property type="entry name" value="ATP-dep_Helicase"/>
</dbReference>
<dbReference type="RefSeq" id="WP_223675262.1">
    <property type="nucleotide sequence ID" value="NZ_JAINZW010000002.1"/>
</dbReference>
<dbReference type="InterPro" id="IPR011545">
    <property type="entry name" value="DEAD/DEAH_box_helicase_dom"/>
</dbReference>
<feature type="domain" description="Helicase ATP-binding" evidence="3">
    <location>
        <begin position="35"/>
        <end position="213"/>
    </location>
</feature>
<dbReference type="CDD" id="cd17922">
    <property type="entry name" value="DEXHc_LHR-like"/>
    <property type="match status" value="1"/>
</dbReference>
<protein>
    <submittedName>
        <fullName evidence="5">DEAD/DEAH box helicase</fullName>
    </submittedName>
</protein>
<dbReference type="InterPro" id="IPR014001">
    <property type="entry name" value="Helicase_ATP-bd"/>
</dbReference>
<dbReference type="PROSITE" id="PS51194">
    <property type="entry name" value="HELICASE_CTER"/>
    <property type="match status" value="1"/>
</dbReference>
<name>A0ABS7T598_9GAMM</name>
<dbReference type="PANTHER" id="PTHR47962:SF5">
    <property type="entry name" value="ATP-DEPENDENT HELICASE LHR-RELATED"/>
    <property type="match status" value="1"/>
</dbReference>
<gene>
    <name evidence="5" type="ORF">K6753_05735</name>
</gene>
<evidence type="ECO:0000313" key="5">
    <source>
        <dbReference type="EMBL" id="MBZ4039030.1"/>
    </source>
</evidence>
<organism evidence="5 6">
    <name type="scientific">Novilysobacter selenitireducens</name>
    <dbReference type="NCBI Taxonomy" id="2872639"/>
    <lineage>
        <taxon>Bacteria</taxon>
        <taxon>Pseudomonadati</taxon>
        <taxon>Pseudomonadota</taxon>
        <taxon>Gammaproteobacteria</taxon>
        <taxon>Lysobacterales</taxon>
        <taxon>Lysobacteraceae</taxon>
        <taxon>Novilysobacter</taxon>
    </lineage>
</organism>
<dbReference type="SUPFAM" id="SSF52540">
    <property type="entry name" value="P-loop containing nucleoside triphosphate hydrolases"/>
    <property type="match status" value="1"/>
</dbReference>
<evidence type="ECO:0000256" key="1">
    <source>
        <dbReference type="ARBA" id="ARBA00022741"/>
    </source>
</evidence>
<keyword evidence="2" id="KW-0067">ATP-binding</keyword>
<accession>A0ABS7T598</accession>
<dbReference type="PANTHER" id="PTHR47962">
    <property type="entry name" value="ATP-DEPENDENT HELICASE LHR-RELATED-RELATED"/>
    <property type="match status" value="1"/>
</dbReference>
<dbReference type="SMART" id="SM00490">
    <property type="entry name" value="HELICc"/>
    <property type="match status" value="1"/>
</dbReference>
<comment type="caution">
    <text evidence="5">The sequence shown here is derived from an EMBL/GenBank/DDBJ whole genome shotgun (WGS) entry which is preliminary data.</text>
</comment>
<dbReference type="InterPro" id="IPR027417">
    <property type="entry name" value="P-loop_NTPase"/>
</dbReference>
<proteinExistence type="predicted"/>
<sequence>MAESQAFLKLDRRIQHYLWAEGWGALREVQEKAIPLILPADQDVIVAASTASGKTEAAFLPALTHLLQQPDEGLIVYISPLKALINDQFGRLDRLCENLEVPVWPWHGDITATSKRQFIQKPRGVLLITPESLEATLCNRGTSIAGLFKLVTFIVVDELHAFIGTERGKQLQSLMHRIETALGRKVPRIGLSATLGDMSLAAKFLRPDREVALVDVKSTGGQLLILVKGFEEPSAEDGTRRKNDPEKERAPLAIAEHMFKVLSGSNNLVFPNSRREVERYTHLLNSLCEQGQSPREFWPHHGSLSKEIRYETEAALKQRERPATAICTSTLELGIDIGAVKSVVQIGTPPSVASLRQRLGRSGRREGEAAILRGYVIEDALDDKADLETQLRLDTVQTAAVISLLLEHWFEPPVVGGAHYSTLVQQLLSAIAQHGGLQARRAYQLLGAAGAPFEGLTKRSFAELLRNLGQGEILTQDHSGLLLHGRIGDKIVNHYSFYASFATDEEFRLVAGGKTLGTLPVSQMMSPGQRILFGGRTWLVEDIDEPHKTIHVSPAKGGAPPLFNGGAGRVHTRVRQRMRELYVAGESLSFLDATAQRFLDEGCIAFETLALQDRVLLDQGSQAILLTWLGDGANEAIACLLMSRGVQAFSGRLGVEIVRGELSLEEIEDRLADISSEAAPPLDELLANANNLIRQKWDGLLSPHLLRETYASSNLEMDEGLGWLRTTLEHRISQ</sequence>
<keyword evidence="5" id="KW-0378">Hydrolase</keyword>
<evidence type="ECO:0000259" key="3">
    <source>
        <dbReference type="PROSITE" id="PS51192"/>
    </source>
</evidence>
<evidence type="ECO:0000313" key="6">
    <source>
        <dbReference type="Proteomes" id="UP001430954"/>
    </source>
</evidence>
<keyword evidence="1" id="KW-0547">Nucleotide-binding</keyword>
<evidence type="ECO:0000256" key="2">
    <source>
        <dbReference type="ARBA" id="ARBA00022840"/>
    </source>
</evidence>
<dbReference type="Pfam" id="PF00270">
    <property type="entry name" value="DEAD"/>
    <property type="match status" value="1"/>
</dbReference>